<keyword evidence="5" id="KW-1185">Reference proteome</keyword>
<dbReference type="OMA" id="INCEIVT"/>
<evidence type="ECO:0000256" key="3">
    <source>
        <dbReference type="SAM" id="SignalP"/>
    </source>
</evidence>
<dbReference type="PANTHER" id="PTHR36721">
    <property type="entry name" value="PROLINE-RICH FAMILY PROTEIN"/>
    <property type="match status" value="1"/>
</dbReference>
<dbReference type="PANTHER" id="PTHR36721:SF8">
    <property type="entry name" value="EARLY NODULIN-20-LIKE"/>
    <property type="match status" value="1"/>
</dbReference>
<dbReference type="Gramene" id="Kaladp0101s0028.1.v1.1">
    <property type="protein sequence ID" value="Kaladp0101s0028.1.v1.1.CDS.1"/>
    <property type="gene ID" value="Kaladp0101s0028.v1.1"/>
</dbReference>
<feature type="transmembrane region" description="Helical" evidence="2">
    <location>
        <begin position="97"/>
        <end position="117"/>
    </location>
</feature>
<keyword evidence="2" id="KW-0472">Membrane</keyword>
<evidence type="ECO:0000313" key="4">
    <source>
        <dbReference type="EnsemblPlants" id="Kaladp0101s0028.1.v1.1.CDS.1"/>
    </source>
</evidence>
<feature type="signal peptide" evidence="3">
    <location>
        <begin position="1"/>
        <end position="25"/>
    </location>
</feature>
<organism evidence="4 5">
    <name type="scientific">Kalanchoe fedtschenkoi</name>
    <name type="common">Lavender scallops</name>
    <name type="synonym">South American air plant</name>
    <dbReference type="NCBI Taxonomy" id="63787"/>
    <lineage>
        <taxon>Eukaryota</taxon>
        <taxon>Viridiplantae</taxon>
        <taxon>Streptophyta</taxon>
        <taxon>Embryophyta</taxon>
        <taxon>Tracheophyta</taxon>
        <taxon>Spermatophyta</taxon>
        <taxon>Magnoliopsida</taxon>
        <taxon>eudicotyledons</taxon>
        <taxon>Gunneridae</taxon>
        <taxon>Pentapetalae</taxon>
        <taxon>Saxifragales</taxon>
        <taxon>Crassulaceae</taxon>
        <taxon>Kalanchoe</taxon>
    </lineage>
</organism>
<evidence type="ECO:0000256" key="2">
    <source>
        <dbReference type="SAM" id="Phobius"/>
    </source>
</evidence>
<feature type="compositionally biased region" description="Pro residues" evidence="1">
    <location>
        <begin position="33"/>
        <end position="74"/>
    </location>
</feature>
<keyword evidence="2" id="KW-1133">Transmembrane helix</keyword>
<keyword evidence="2" id="KW-0812">Transmembrane</keyword>
<proteinExistence type="predicted"/>
<evidence type="ECO:0000313" key="5">
    <source>
        <dbReference type="Proteomes" id="UP000594263"/>
    </source>
</evidence>
<sequence length="138" mass="14011">MARTSILSCALFLILTSLLFHNLFAAPIFTHPPAQPPTLSPSPAPTPEPGVPPASPPPPPQSSNPAAPPPPPPSTGSGGNGSPGKKKSAELSGGQTAGVVIGVLAALGLLVLGSLVYKKRRNNIRRSRYGSAARRASL</sequence>
<keyword evidence="3" id="KW-0732">Signal</keyword>
<evidence type="ECO:0000256" key="1">
    <source>
        <dbReference type="SAM" id="MobiDB-lite"/>
    </source>
</evidence>
<dbReference type="Proteomes" id="UP000594263">
    <property type="component" value="Unplaced"/>
</dbReference>
<feature type="chain" id="PRO_5029583050" evidence="3">
    <location>
        <begin position="26"/>
        <end position="138"/>
    </location>
</feature>
<protein>
    <submittedName>
        <fullName evidence="4">Uncharacterized protein</fullName>
    </submittedName>
</protein>
<feature type="region of interest" description="Disordered" evidence="1">
    <location>
        <begin position="32"/>
        <end position="93"/>
    </location>
</feature>
<dbReference type="EnsemblPlants" id="Kaladp0101s0028.1.v1.1">
    <property type="protein sequence ID" value="Kaladp0101s0028.1.v1.1.CDS.1"/>
    <property type="gene ID" value="Kaladp0101s0028.v1.1"/>
</dbReference>
<accession>A0A7N0V6P1</accession>
<dbReference type="AlphaFoldDB" id="A0A7N0V6P1"/>
<reference evidence="4" key="1">
    <citation type="submission" date="2021-01" db="UniProtKB">
        <authorList>
            <consortium name="EnsemblPlants"/>
        </authorList>
    </citation>
    <scope>IDENTIFICATION</scope>
</reference>
<name>A0A7N0V6P1_KALFE</name>